<dbReference type="PANTHER" id="PTHR20961">
    <property type="entry name" value="GLYCOSYLTRANSFERASE"/>
    <property type="match status" value="1"/>
</dbReference>
<evidence type="ECO:0000256" key="9">
    <source>
        <dbReference type="ARBA" id="ARBA00048317"/>
    </source>
</evidence>
<sequence>MVWLESRGTRVKLPVGTGGSVTGIVQTLVVGACGADCSTGLERVCGVAACTTDWGSSLAAAWSRGRLDVRSVGAGLAGLDLVFGIVSVGDMPFKEQIETSYNSDIFIGMHGAGLTHLLFQPDWAVVIELYYCEDKACYHDLARSRGIHYMTWEKQSKVYQQDEGHHPTLGEHAKFTNYEFDVGEFMRLILKAAKYVKSHPKFIQGRQSTTLNGVGRQSKPHQGADSKDEL</sequence>
<evidence type="ECO:0000256" key="8">
    <source>
        <dbReference type="ARBA" id="ARBA00042574"/>
    </source>
</evidence>
<evidence type="ECO:0000256" key="11">
    <source>
        <dbReference type="SAM" id="MobiDB-lite"/>
    </source>
</evidence>
<evidence type="ECO:0000256" key="1">
    <source>
        <dbReference type="ARBA" id="ARBA00011970"/>
    </source>
</evidence>
<keyword evidence="3" id="KW-0808">Transferase</keyword>
<dbReference type="GO" id="GO:0005788">
    <property type="term" value="C:endoplasmic reticulum lumen"/>
    <property type="evidence" value="ECO:0007669"/>
    <property type="project" value="TreeGrafter"/>
</dbReference>
<evidence type="ECO:0000256" key="5">
    <source>
        <dbReference type="ARBA" id="ARBA00022824"/>
    </source>
</evidence>
<feature type="region of interest" description="Disordered" evidence="11">
    <location>
        <begin position="207"/>
        <end position="230"/>
    </location>
</feature>
<dbReference type="PROSITE" id="PS51257">
    <property type="entry name" value="PROKAR_LIPOPROTEIN"/>
    <property type="match status" value="1"/>
</dbReference>
<keyword evidence="6" id="KW-0325">Glycoprotein</keyword>
<evidence type="ECO:0000313" key="14">
    <source>
        <dbReference type="Proteomes" id="UP000005408"/>
    </source>
</evidence>
<dbReference type="EnsemblMetazoa" id="G29591.1">
    <property type="protein sequence ID" value="G29591.1:cds"/>
    <property type="gene ID" value="G29591"/>
</dbReference>
<accession>A0A8W8LT57</accession>
<dbReference type="AlphaFoldDB" id="A0A8W8LT57"/>
<dbReference type="Pfam" id="PF04577">
    <property type="entry name" value="Glyco_transf_61"/>
    <property type="match status" value="1"/>
</dbReference>
<keyword evidence="5" id="KW-0256">Endoplasmic reticulum</keyword>
<comment type="catalytic activity">
    <reaction evidence="10">
        <text>L-threonyl-[protein] + UDP-N-acetyl-alpha-D-glucosamine = 3-O-(N-acetyl-beta-D-glucosaminyl)-L-threonyl-[protein] + UDP + H(+)</text>
        <dbReference type="Rhea" id="RHEA:48908"/>
        <dbReference type="Rhea" id="RHEA-COMP:11060"/>
        <dbReference type="Rhea" id="RHEA-COMP:12252"/>
        <dbReference type="ChEBI" id="CHEBI:15378"/>
        <dbReference type="ChEBI" id="CHEBI:30013"/>
        <dbReference type="ChEBI" id="CHEBI:57705"/>
        <dbReference type="ChEBI" id="CHEBI:58223"/>
        <dbReference type="ChEBI" id="CHEBI:90840"/>
        <dbReference type="EC" id="2.4.1.255"/>
    </reaction>
</comment>
<feature type="domain" description="Glycosyltransferase 61 catalytic" evidence="12">
    <location>
        <begin position="83"/>
        <end position="127"/>
    </location>
</feature>
<organism evidence="13 14">
    <name type="scientific">Magallana gigas</name>
    <name type="common">Pacific oyster</name>
    <name type="synonym">Crassostrea gigas</name>
    <dbReference type="NCBI Taxonomy" id="29159"/>
    <lineage>
        <taxon>Eukaryota</taxon>
        <taxon>Metazoa</taxon>
        <taxon>Spiralia</taxon>
        <taxon>Lophotrochozoa</taxon>
        <taxon>Mollusca</taxon>
        <taxon>Bivalvia</taxon>
        <taxon>Autobranchia</taxon>
        <taxon>Pteriomorphia</taxon>
        <taxon>Ostreida</taxon>
        <taxon>Ostreoidea</taxon>
        <taxon>Ostreidae</taxon>
        <taxon>Magallana</taxon>
    </lineage>
</organism>
<keyword evidence="14" id="KW-1185">Reference proteome</keyword>
<keyword evidence="4" id="KW-0732">Signal</keyword>
<keyword evidence="2" id="KW-0328">Glycosyltransferase</keyword>
<evidence type="ECO:0000256" key="2">
    <source>
        <dbReference type="ARBA" id="ARBA00022676"/>
    </source>
</evidence>
<evidence type="ECO:0000256" key="6">
    <source>
        <dbReference type="ARBA" id="ARBA00023180"/>
    </source>
</evidence>
<evidence type="ECO:0000256" key="4">
    <source>
        <dbReference type="ARBA" id="ARBA00022729"/>
    </source>
</evidence>
<dbReference type="GO" id="GO:0097363">
    <property type="term" value="F:protein O-acetylglucosaminyltransferase activity"/>
    <property type="evidence" value="ECO:0007669"/>
    <property type="project" value="UniProtKB-EC"/>
</dbReference>
<reference evidence="13" key="1">
    <citation type="submission" date="2022-08" db="UniProtKB">
        <authorList>
            <consortium name="EnsemblMetazoa"/>
        </authorList>
    </citation>
    <scope>IDENTIFICATION</scope>
    <source>
        <strain evidence="13">05x7-T-G4-1.051#20</strain>
    </source>
</reference>
<dbReference type="Proteomes" id="UP000005408">
    <property type="component" value="Unassembled WGS sequence"/>
</dbReference>
<protein>
    <recommendedName>
        <fullName evidence="7">EGF domain-specific O-linked N-acetylglucosamine transferase</fullName>
        <ecNumber evidence="1">2.4.1.255</ecNumber>
    </recommendedName>
    <alternativeName>
        <fullName evidence="8">Extracellular O-linked N-acetylglucosamine transferase</fullName>
    </alternativeName>
</protein>
<proteinExistence type="predicted"/>
<dbReference type="PANTHER" id="PTHR20961:SF148">
    <property type="entry name" value="EGF DOMAIN-SPECIFIC O-LINKED N-ACETYLGLUCOSAMINE TRANSFERASE"/>
    <property type="match status" value="1"/>
</dbReference>
<evidence type="ECO:0000256" key="7">
    <source>
        <dbReference type="ARBA" id="ARBA00040944"/>
    </source>
</evidence>
<dbReference type="InterPro" id="IPR007657">
    <property type="entry name" value="Glycosyltransferase_61"/>
</dbReference>
<dbReference type="InterPro" id="IPR049625">
    <property type="entry name" value="Glyco_transf_61_cat"/>
</dbReference>
<name>A0A8W8LT57_MAGGI</name>
<comment type="catalytic activity">
    <reaction evidence="9">
        <text>L-seryl-[protein] + UDP-N-acetyl-alpha-D-glucosamine = 3-O-(N-acetyl-beta-D-glucosaminyl)-L-seryl-[protein] + UDP + H(+)</text>
        <dbReference type="Rhea" id="RHEA:48904"/>
        <dbReference type="Rhea" id="RHEA-COMP:9863"/>
        <dbReference type="Rhea" id="RHEA-COMP:12251"/>
        <dbReference type="ChEBI" id="CHEBI:15378"/>
        <dbReference type="ChEBI" id="CHEBI:29999"/>
        <dbReference type="ChEBI" id="CHEBI:57705"/>
        <dbReference type="ChEBI" id="CHEBI:58223"/>
        <dbReference type="ChEBI" id="CHEBI:90838"/>
        <dbReference type="EC" id="2.4.1.255"/>
    </reaction>
</comment>
<evidence type="ECO:0000259" key="12">
    <source>
        <dbReference type="Pfam" id="PF04577"/>
    </source>
</evidence>
<evidence type="ECO:0000313" key="13">
    <source>
        <dbReference type="EnsemblMetazoa" id="G29591.1:cds"/>
    </source>
</evidence>
<evidence type="ECO:0000256" key="10">
    <source>
        <dbReference type="ARBA" id="ARBA00049432"/>
    </source>
</evidence>
<dbReference type="EC" id="2.4.1.255" evidence="1"/>
<evidence type="ECO:0000256" key="3">
    <source>
        <dbReference type="ARBA" id="ARBA00022679"/>
    </source>
</evidence>